<dbReference type="InterPro" id="IPR013078">
    <property type="entry name" value="His_Pase_superF_clade-1"/>
</dbReference>
<name>A0ABW0KTU9_9BACT</name>
<reference evidence="2" key="1">
    <citation type="journal article" date="2019" name="Int. J. Syst. Evol. Microbiol.">
        <title>The Global Catalogue of Microorganisms (GCM) 10K type strain sequencing project: providing services to taxonomists for standard genome sequencing and annotation.</title>
        <authorList>
            <consortium name="The Broad Institute Genomics Platform"/>
            <consortium name="The Broad Institute Genome Sequencing Center for Infectious Disease"/>
            <person name="Wu L."/>
            <person name="Ma J."/>
        </authorList>
    </citation>
    <scope>NUCLEOTIDE SEQUENCE [LARGE SCALE GENOMIC DNA]</scope>
    <source>
        <strain evidence="2">CGMCC 4.1469</strain>
    </source>
</reference>
<dbReference type="SMART" id="SM00855">
    <property type="entry name" value="PGAM"/>
    <property type="match status" value="1"/>
</dbReference>
<dbReference type="Gene3D" id="3.40.50.1240">
    <property type="entry name" value="Phosphoglycerate mutase-like"/>
    <property type="match status" value="1"/>
</dbReference>
<protein>
    <submittedName>
        <fullName evidence="1">Histidine phosphatase family protein</fullName>
    </submittedName>
</protein>
<evidence type="ECO:0000313" key="2">
    <source>
        <dbReference type="Proteomes" id="UP001596052"/>
    </source>
</evidence>
<dbReference type="Pfam" id="PF00300">
    <property type="entry name" value="His_Phos_1"/>
    <property type="match status" value="1"/>
</dbReference>
<dbReference type="EMBL" id="JBHSMQ010000004">
    <property type="protein sequence ID" value="MFC5455941.1"/>
    <property type="molecule type" value="Genomic_DNA"/>
</dbReference>
<keyword evidence="2" id="KW-1185">Reference proteome</keyword>
<evidence type="ECO:0000313" key="1">
    <source>
        <dbReference type="EMBL" id="MFC5455941.1"/>
    </source>
</evidence>
<dbReference type="InterPro" id="IPR050275">
    <property type="entry name" value="PGM_Phosphatase"/>
</dbReference>
<dbReference type="SUPFAM" id="SSF53254">
    <property type="entry name" value="Phosphoglycerate mutase-like"/>
    <property type="match status" value="1"/>
</dbReference>
<sequence length="223" mass="25618">MADAPMKKKIWFIRHAESLSNAGFPTDTPHEIGLSEKGLAQAEALGAQWHTVPELIVVSRYARTGFTVEPLRRRMPQVPVLMLPLHELTFLAPARYVGTTETLRREPARQYWERCDPDYCDGEGAESFREFYVRIDESLAALRQRTEQGILVVCHGYVIKAILWRQMNPEAAVTADYMRAFYDFHLRCVVPNVMVYPFECETGQPLSMLTPFEIQIQGHSSWK</sequence>
<dbReference type="Proteomes" id="UP001596052">
    <property type="component" value="Unassembled WGS sequence"/>
</dbReference>
<proteinExistence type="predicted"/>
<dbReference type="InterPro" id="IPR029033">
    <property type="entry name" value="His_PPase_superfam"/>
</dbReference>
<accession>A0ABW0KTU9</accession>
<comment type="caution">
    <text evidence="1">The sequence shown here is derived from an EMBL/GenBank/DDBJ whole genome shotgun (WGS) entry which is preliminary data.</text>
</comment>
<dbReference type="RefSeq" id="WP_377167593.1">
    <property type="nucleotide sequence ID" value="NZ_JBHSMQ010000004.1"/>
</dbReference>
<organism evidence="1 2">
    <name type="scientific">Prosthecobacter fluviatilis</name>
    <dbReference type="NCBI Taxonomy" id="445931"/>
    <lineage>
        <taxon>Bacteria</taxon>
        <taxon>Pseudomonadati</taxon>
        <taxon>Verrucomicrobiota</taxon>
        <taxon>Verrucomicrobiia</taxon>
        <taxon>Verrucomicrobiales</taxon>
        <taxon>Verrucomicrobiaceae</taxon>
        <taxon>Prosthecobacter</taxon>
    </lineage>
</organism>
<dbReference type="PANTHER" id="PTHR48100:SF1">
    <property type="entry name" value="HISTIDINE PHOSPHATASE FAMILY PROTEIN-RELATED"/>
    <property type="match status" value="1"/>
</dbReference>
<gene>
    <name evidence="1" type="ORF">ACFQDI_13835</name>
</gene>
<dbReference type="PANTHER" id="PTHR48100">
    <property type="entry name" value="BROAD-SPECIFICITY PHOSPHATASE YOR283W-RELATED"/>
    <property type="match status" value="1"/>
</dbReference>
<dbReference type="CDD" id="cd07067">
    <property type="entry name" value="HP_PGM_like"/>
    <property type="match status" value="1"/>
</dbReference>